<organism evidence="2 3">
    <name type="scientific">Athelia psychrophila</name>
    <dbReference type="NCBI Taxonomy" id="1759441"/>
    <lineage>
        <taxon>Eukaryota</taxon>
        <taxon>Fungi</taxon>
        <taxon>Dikarya</taxon>
        <taxon>Basidiomycota</taxon>
        <taxon>Agaricomycotina</taxon>
        <taxon>Agaricomycetes</taxon>
        <taxon>Agaricomycetidae</taxon>
        <taxon>Atheliales</taxon>
        <taxon>Atheliaceae</taxon>
        <taxon>Athelia</taxon>
    </lineage>
</organism>
<evidence type="ECO:0000256" key="1">
    <source>
        <dbReference type="SAM" id="MobiDB-lite"/>
    </source>
</evidence>
<dbReference type="PANTHER" id="PTHR31912">
    <property type="entry name" value="IP13529P"/>
    <property type="match status" value="1"/>
</dbReference>
<sequence length="633" mass="70068">MSSSQLHFFHIGQPGPLQQAEEASQMGGGANCKCRKCKVGGRNDVTESDEGYHALYHAGPARSASETRQELNNQIGQAMYGIEKTVADMQTASGTKDKIAQHWINILIARSREMKLNRPGRPIDEIVSELCSWFESQPGKKMNPLLSVQGLDPTQDTPVEILHTVLLGIVKYVWYNLHSNWKESQRDLFVVRLQLTELDGLTIPPIRATYMMQYHNGLIGKHFKSLMQTMVFHVHGLVSPEQFSLIKAIGALGAMLWIPEIEKMDDYLIDMEVLVANVLDAFGSVDPTKIIVKMKLQILPHIMDDIWRHGPLIGKSTEIFECFNAIFRMCSVLSNHQAPSRDIATKLASMDRVKHILSGGYWQDGKTWIQAGPQVRDVLLSQPVIQRYLGWVPPLEPTPGFIRSEAKEKTPIHPWAETQASRYVGSFSGPLFPFWRAGGGLVSGRIAEIILSDGAAEGFITVQHYTIGSTLHPDFDMPILRKPSEDSLSVAVHPKAVLFRFSAQHDCRLGGCLPSLTRPEVQEQQPTGRTAQLIGHTNDLYFVLNTHTLHNTTLLRKVLPPHLTKPTLLFPDGQARHYEIAAKLRLMQASKQAAAKTKRAATAKSNLAKKAAAKAGDQGDVGTAGADGSGPEE</sequence>
<reference evidence="2 3" key="1">
    <citation type="journal article" date="2016" name="Mol. Biol. Evol.">
        <title>Comparative Genomics of Early-Diverging Mushroom-Forming Fungi Provides Insights into the Origins of Lignocellulose Decay Capabilities.</title>
        <authorList>
            <person name="Nagy L.G."/>
            <person name="Riley R."/>
            <person name="Tritt A."/>
            <person name="Adam C."/>
            <person name="Daum C."/>
            <person name="Floudas D."/>
            <person name="Sun H."/>
            <person name="Yadav J.S."/>
            <person name="Pangilinan J."/>
            <person name="Larsson K.H."/>
            <person name="Matsuura K."/>
            <person name="Barry K."/>
            <person name="Labutti K."/>
            <person name="Kuo R."/>
            <person name="Ohm R.A."/>
            <person name="Bhattacharya S.S."/>
            <person name="Shirouzu T."/>
            <person name="Yoshinaga Y."/>
            <person name="Martin F.M."/>
            <person name="Grigoriev I.V."/>
            <person name="Hibbett D.S."/>
        </authorList>
    </citation>
    <scope>NUCLEOTIDE SEQUENCE [LARGE SCALE GENOMIC DNA]</scope>
    <source>
        <strain evidence="2 3">CBS 109695</strain>
    </source>
</reference>
<dbReference type="OrthoDB" id="2506088at2759"/>
<dbReference type="Proteomes" id="UP000076532">
    <property type="component" value="Unassembled WGS sequence"/>
</dbReference>
<feature type="region of interest" description="Disordered" evidence="1">
    <location>
        <begin position="597"/>
        <end position="633"/>
    </location>
</feature>
<accession>A0A166T8Z6</accession>
<feature type="compositionally biased region" description="Low complexity" evidence="1">
    <location>
        <begin position="602"/>
        <end position="615"/>
    </location>
</feature>
<evidence type="ECO:0000313" key="3">
    <source>
        <dbReference type="Proteomes" id="UP000076532"/>
    </source>
</evidence>
<keyword evidence="3" id="KW-1185">Reference proteome</keyword>
<protein>
    <submittedName>
        <fullName evidence="2">Uncharacterized protein</fullName>
    </submittedName>
</protein>
<name>A0A166T8Z6_9AGAM</name>
<dbReference type="AlphaFoldDB" id="A0A166T8Z6"/>
<dbReference type="PANTHER" id="PTHR31912:SF34">
    <property type="entry name" value="NOTOCHORD-RELATED PROTEIN"/>
    <property type="match status" value="1"/>
</dbReference>
<evidence type="ECO:0000313" key="2">
    <source>
        <dbReference type="EMBL" id="KZP30362.1"/>
    </source>
</evidence>
<proteinExistence type="predicted"/>
<dbReference type="EMBL" id="KV417494">
    <property type="protein sequence ID" value="KZP30362.1"/>
    <property type="molecule type" value="Genomic_DNA"/>
</dbReference>
<dbReference type="STRING" id="436010.A0A166T8Z6"/>
<gene>
    <name evidence="2" type="ORF">FIBSPDRAFT_884272</name>
</gene>